<dbReference type="SUPFAM" id="SSF55729">
    <property type="entry name" value="Acyl-CoA N-acyltransferases (Nat)"/>
    <property type="match status" value="1"/>
</dbReference>
<dbReference type="GO" id="GO:0016747">
    <property type="term" value="F:acyltransferase activity, transferring groups other than amino-acyl groups"/>
    <property type="evidence" value="ECO:0007669"/>
    <property type="project" value="InterPro"/>
</dbReference>
<dbReference type="Gene3D" id="3.40.630.30">
    <property type="match status" value="1"/>
</dbReference>
<comment type="caution">
    <text evidence="2">The sequence shown here is derived from an EMBL/GenBank/DDBJ whole genome shotgun (WGS) entry which is preliminary data.</text>
</comment>
<accession>A0A556N765</accession>
<dbReference type="OrthoDB" id="9811523at2"/>
<name>A0A556N765_9FLAO</name>
<dbReference type="EMBL" id="VLPL01000001">
    <property type="protein sequence ID" value="TSJ47961.1"/>
    <property type="molecule type" value="Genomic_DNA"/>
</dbReference>
<evidence type="ECO:0000313" key="3">
    <source>
        <dbReference type="Proteomes" id="UP000316008"/>
    </source>
</evidence>
<dbReference type="InterPro" id="IPR000182">
    <property type="entry name" value="GNAT_dom"/>
</dbReference>
<dbReference type="PANTHER" id="PTHR43792">
    <property type="entry name" value="GNAT FAMILY, PUTATIVE (AFU_ORTHOLOGUE AFUA_3G00765)-RELATED-RELATED"/>
    <property type="match status" value="1"/>
</dbReference>
<evidence type="ECO:0000313" key="2">
    <source>
        <dbReference type="EMBL" id="TSJ47961.1"/>
    </source>
</evidence>
<dbReference type="Proteomes" id="UP000316008">
    <property type="component" value="Unassembled WGS sequence"/>
</dbReference>
<dbReference type="PROSITE" id="PS51186">
    <property type="entry name" value="GNAT"/>
    <property type="match status" value="1"/>
</dbReference>
<dbReference type="InterPro" id="IPR016181">
    <property type="entry name" value="Acyl_CoA_acyltransferase"/>
</dbReference>
<protein>
    <submittedName>
        <fullName evidence="2">GNAT family N-acetyltransferase</fullName>
    </submittedName>
</protein>
<evidence type="ECO:0000259" key="1">
    <source>
        <dbReference type="PROSITE" id="PS51186"/>
    </source>
</evidence>
<proteinExistence type="predicted"/>
<organism evidence="2 3">
    <name type="scientific">Fluviicola chungangensis</name>
    <dbReference type="NCBI Taxonomy" id="2597671"/>
    <lineage>
        <taxon>Bacteria</taxon>
        <taxon>Pseudomonadati</taxon>
        <taxon>Bacteroidota</taxon>
        <taxon>Flavobacteriia</taxon>
        <taxon>Flavobacteriales</taxon>
        <taxon>Crocinitomicaceae</taxon>
        <taxon>Fluviicola</taxon>
    </lineage>
</organism>
<gene>
    <name evidence="2" type="ORF">FO442_02175</name>
</gene>
<dbReference type="InterPro" id="IPR051531">
    <property type="entry name" value="N-acetyltransferase"/>
</dbReference>
<dbReference type="AlphaFoldDB" id="A0A556N765"/>
<dbReference type="Pfam" id="PF13302">
    <property type="entry name" value="Acetyltransf_3"/>
    <property type="match status" value="1"/>
</dbReference>
<feature type="domain" description="N-acetyltransferase" evidence="1">
    <location>
        <begin position="24"/>
        <end position="177"/>
    </location>
</feature>
<reference evidence="2 3" key="1">
    <citation type="submission" date="2019-07" db="EMBL/GenBank/DDBJ databases">
        <authorList>
            <person name="Huq M.A."/>
        </authorList>
    </citation>
    <scope>NUCLEOTIDE SEQUENCE [LARGE SCALE GENOMIC DNA]</scope>
    <source>
        <strain evidence="2 3">MAH-3</strain>
    </source>
</reference>
<keyword evidence="3" id="KW-1185">Reference proteome</keyword>
<dbReference type="RefSeq" id="WP_144331496.1">
    <property type="nucleotide sequence ID" value="NZ_VLPL01000001.1"/>
</dbReference>
<keyword evidence="2" id="KW-0808">Transferase</keyword>
<sequence length="185" mass="21655">MMDFKRIETNRLLLKGLSPQDMTILFENYPKEEIKSILGHQSEEAYQKEAFKYQNGYSSYNRSFLLFLMEYKASGKIIGRCGLHNWNTDHARAEIGYFMEDESFKQKGLMSEAVEAIVDYGFKILNLNRIEALVADYNTASLRLLEKNGFVQEGVLRNHYLVNEVFEDSLMFAKLREEHLVQEEK</sequence>